<dbReference type="InterPro" id="IPR029061">
    <property type="entry name" value="THDP-binding"/>
</dbReference>
<comment type="caution">
    <text evidence="5">The sequence shown here is derived from an EMBL/GenBank/DDBJ whole genome shotgun (WGS) entry which is preliminary data.</text>
</comment>
<dbReference type="InterPro" id="IPR050642">
    <property type="entry name" value="PDH_E1_Alpha_Subunit"/>
</dbReference>
<evidence type="ECO:0000313" key="5">
    <source>
        <dbReference type="EMBL" id="GII26360.1"/>
    </source>
</evidence>
<dbReference type="Proteomes" id="UP000599074">
    <property type="component" value="Unassembled WGS sequence"/>
</dbReference>
<proteinExistence type="predicted"/>
<organism evidence="5 6">
    <name type="scientific">Planosporangium mesophilum</name>
    <dbReference type="NCBI Taxonomy" id="689768"/>
    <lineage>
        <taxon>Bacteria</taxon>
        <taxon>Bacillati</taxon>
        <taxon>Actinomycetota</taxon>
        <taxon>Actinomycetes</taxon>
        <taxon>Micromonosporales</taxon>
        <taxon>Micromonosporaceae</taxon>
        <taxon>Planosporangium</taxon>
    </lineage>
</organism>
<dbReference type="CDD" id="cd02000">
    <property type="entry name" value="TPP_E1_PDC_ADC_BCADC"/>
    <property type="match status" value="1"/>
</dbReference>
<dbReference type="GO" id="GO:0004739">
    <property type="term" value="F:pyruvate dehydrogenase (acetyl-transferring) activity"/>
    <property type="evidence" value="ECO:0007669"/>
    <property type="project" value="TreeGrafter"/>
</dbReference>
<dbReference type="EMBL" id="BOON01000075">
    <property type="protein sequence ID" value="GII26360.1"/>
    <property type="molecule type" value="Genomic_DNA"/>
</dbReference>
<reference evidence="5" key="1">
    <citation type="submission" date="2021-01" db="EMBL/GenBank/DDBJ databases">
        <title>Whole genome shotgun sequence of Planosporangium mesophilum NBRC 109066.</title>
        <authorList>
            <person name="Komaki H."/>
            <person name="Tamura T."/>
        </authorList>
    </citation>
    <scope>NUCLEOTIDE SEQUENCE</scope>
    <source>
        <strain evidence="5">NBRC 109066</strain>
    </source>
</reference>
<evidence type="ECO:0000256" key="3">
    <source>
        <dbReference type="ARBA" id="ARBA00023052"/>
    </source>
</evidence>
<keyword evidence="3" id="KW-0786">Thiamine pyrophosphate</keyword>
<name>A0A8J3X3C0_9ACTN</name>
<dbReference type="InterPro" id="IPR001017">
    <property type="entry name" value="DH_E1"/>
</dbReference>
<dbReference type="Gene3D" id="3.40.50.970">
    <property type="match status" value="1"/>
</dbReference>
<keyword evidence="6" id="KW-1185">Reference proteome</keyword>
<protein>
    <submittedName>
        <fullName evidence="5">Acetoin:2,6-dichlorophenolindophenol oxidoreductase subunit alpha</fullName>
    </submittedName>
</protein>
<dbReference type="GO" id="GO:0000287">
    <property type="term" value="F:magnesium ion binding"/>
    <property type="evidence" value="ECO:0007669"/>
    <property type="project" value="UniProtKB-ARBA"/>
</dbReference>
<keyword evidence="2" id="KW-0560">Oxidoreductase</keyword>
<gene>
    <name evidence="5" type="ORF">Pme01_59570</name>
</gene>
<feature type="domain" description="Dehydrogenase E1 component" evidence="4">
    <location>
        <begin position="61"/>
        <end position="336"/>
    </location>
</feature>
<dbReference type="GO" id="GO:0006086">
    <property type="term" value="P:pyruvate decarboxylation to acetyl-CoA"/>
    <property type="evidence" value="ECO:0007669"/>
    <property type="project" value="TreeGrafter"/>
</dbReference>
<evidence type="ECO:0000313" key="6">
    <source>
        <dbReference type="Proteomes" id="UP000599074"/>
    </source>
</evidence>
<accession>A0A8J3X3C0</accession>
<dbReference type="PANTHER" id="PTHR11516">
    <property type="entry name" value="PYRUVATE DEHYDROGENASE E1 COMPONENT, ALPHA SUBUNIT BACTERIAL AND ORGANELLAR"/>
    <property type="match status" value="1"/>
</dbReference>
<dbReference type="Pfam" id="PF00676">
    <property type="entry name" value="E1_dh"/>
    <property type="match status" value="1"/>
</dbReference>
<sequence>MWRPEPSDTDLPFRIAEAGLDRDALLDAYRRMCLIRVFEEAIRDRYWTGKTDEFNMAVGPIRGEIHLAVGQEAVAVAVCAQLTDDDAVVSTHRAHHHAIAKGVDPARLAAEIFGKVTGLCRGKGGEMHLFSRNKRFFNSGIVGASYPQAAGAAFSFLYQEDRNVAVAFSGEGAANHGTFAETLNIAALWQLPLVIVIEDNLYADSTPKWAAQATNHHYQRAQSHNIPAYLVDGMDIVDVHEAARDAVNRARDGYGPTVVEAVCYRFRGHFEGDPGGYRTREEVELWERLDPISRLARRLQRLEWADDETLTELRRSAAAEAVEAIRFAEQSPLPNPVEALTGVFA</sequence>
<dbReference type="AlphaFoldDB" id="A0A8J3X3C0"/>
<evidence type="ECO:0000256" key="2">
    <source>
        <dbReference type="ARBA" id="ARBA00023002"/>
    </source>
</evidence>
<comment type="cofactor">
    <cofactor evidence="1">
        <name>thiamine diphosphate</name>
        <dbReference type="ChEBI" id="CHEBI:58937"/>
    </cofactor>
</comment>
<dbReference type="SUPFAM" id="SSF52518">
    <property type="entry name" value="Thiamin diphosphate-binding fold (THDP-binding)"/>
    <property type="match status" value="1"/>
</dbReference>
<dbReference type="PANTHER" id="PTHR11516:SF60">
    <property type="entry name" value="PYRUVATE DEHYDROGENASE E1 COMPONENT SUBUNIT ALPHA"/>
    <property type="match status" value="1"/>
</dbReference>
<dbReference type="RefSeq" id="WP_168118303.1">
    <property type="nucleotide sequence ID" value="NZ_BOON01000075.1"/>
</dbReference>
<evidence type="ECO:0000259" key="4">
    <source>
        <dbReference type="Pfam" id="PF00676"/>
    </source>
</evidence>
<evidence type="ECO:0000256" key="1">
    <source>
        <dbReference type="ARBA" id="ARBA00001964"/>
    </source>
</evidence>